<sequence length="186" mass="21280">MISSQTTFVSGVSTMDWKREILIAHMVRQKNAEADQASLWEYPFPEVAASTEQIDSTEKMLGFSLDLELRLFLLHANGWHSFFQTIDLFSAEDLVQGARFDRANALLQSLESLQELCGFRREELTPIAVAMEDIDVFVISTPNSTNPGKVFWLAGQVIDEFTGFDEWFLAMVDYSRHQYRQLIGEE</sequence>
<dbReference type="Proteomes" id="UP000646911">
    <property type="component" value="Unassembled WGS sequence"/>
</dbReference>
<dbReference type="InterPro" id="IPR037883">
    <property type="entry name" value="Knr4/Smi1-like_sf"/>
</dbReference>
<evidence type="ECO:0000313" key="2">
    <source>
        <dbReference type="EMBL" id="MBC3907903.1"/>
    </source>
</evidence>
<gene>
    <name evidence="2" type="ORF">H8L47_10020</name>
</gene>
<evidence type="ECO:0000259" key="1">
    <source>
        <dbReference type="SMART" id="SM00860"/>
    </source>
</evidence>
<name>A0ABR6Z804_9BURK</name>
<protein>
    <submittedName>
        <fullName evidence="2">SMI1/KNR4 family protein</fullName>
    </submittedName>
</protein>
<comment type="caution">
    <text evidence="2">The sequence shown here is derived from an EMBL/GenBank/DDBJ whole genome shotgun (WGS) entry which is preliminary data.</text>
</comment>
<dbReference type="SUPFAM" id="SSF160631">
    <property type="entry name" value="SMI1/KNR4-like"/>
    <property type="match status" value="1"/>
</dbReference>
<dbReference type="RefSeq" id="WP_186953463.1">
    <property type="nucleotide sequence ID" value="NZ_JACOFX010000004.1"/>
</dbReference>
<dbReference type="EMBL" id="JACOFX010000004">
    <property type="protein sequence ID" value="MBC3907903.1"/>
    <property type="molecule type" value="Genomic_DNA"/>
</dbReference>
<feature type="domain" description="Knr4/Smi1-like" evidence="1">
    <location>
        <begin position="48"/>
        <end position="170"/>
    </location>
</feature>
<dbReference type="InterPro" id="IPR018958">
    <property type="entry name" value="Knr4/Smi1-like_dom"/>
</dbReference>
<proteinExistence type="predicted"/>
<dbReference type="SMART" id="SM00860">
    <property type="entry name" value="SMI1_KNR4"/>
    <property type="match status" value="1"/>
</dbReference>
<organism evidence="2 3">
    <name type="scientific">Undibacterium umbellatum</name>
    <dbReference type="NCBI Taxonomy" id="2762300"/>
    <lineage>
        <taxon>Bacteria</taxon>
        <taxon>Pseudomonadati</taxon>
        <taxon>Pseudomonadota</taxon>
        <taxon>Betaproteobacteria</taxon>
        <taxon>Burkholderiales</taxon>
        <taxon>Oxalobacteraceae</taxon>
        <taxon>Undibacterium</taxon>
    </lineage>
</organism>
<dbReference type="Pfam" id="PF09346">
    <property type="entry name" value="SMI1_KNR4"/>
    <property type="match status" value="1"/>
</dbReference>
<evidence type="ECO:0000313" key="3">
    <source>
        <dbReference type="Proteomes" id="UP000646911"/>
    </source>
</evidence>
<accession>A0ABR6Z804</accession>
<reference evidence="2 3" key="1">
    <citation type="submission" date="2020-08" db="EMBL/GenBank/DDBJ databases">
        <title>Novel species isolated from subtropical streams in China.</title>
        <authorList>
            <person name="Lu H."/>
        </authorList>
    </citation>
    <scope>NUCLEOTIDE SEQUENCE [LARGE SCALE GENOMIC DNA]</scope>
    <source>
        <strain evidence="2 3">NL8W</strain>
    </source>
</reference>
<keyword evidence="3" id="KW-1185">Reference proteome</keyword>
<dbReference type="Gene3D" id="3.40.1580.10">
    <property type="entry name" value="SMI1/KNR4-like"/>
    <property type="match status" value="1"/>
</dbReference>